<dbReference type="EMBL" id="JAJSOF020000027">
    <property type="protein sequence ID" value="KAJ4433716.1"/>
    <property type="molecule type" value="Genomic_DNA"/>
</dbReference>
<dbReference type="Proteomes" id="UP001148838">
    <property type="component" value="Unassembled WGS sequence"/>
</dbReference>
<comment type="caution">
    <text evidence="1">The sequence shown here is derived from an EMBL/GenBank/DDBJ whole genome shotgun (WGS) entry which is preliminary data.</text>
</comment>
<evidence type="ECO:0000313" key="2">
    <source>
        <dbReference type="Proteomes" id="UP001148838"/>
    </source>
</evidence>
<reference evidence="1 2" key="1">
    <citation type="journal article" date="2022" name="Allergy">
        <title>Genome assembly and annotation of Periplaneta americana reveal a comprehensive cockroach allergen profile.</title>
        <authorList>
            <person name="Wang L."/>
            <person name="Xiong Q."/>
            <person name="Saelim N."/>
            <person name="Wang L."/>
            <person name="Nong W."/>
            <person name="Wan A.T."/>
            <person name="Shi M."/>
            <person name="Liu X."/>
            <person name="Cao Q."/>
            <person name="Hui J.H.L."/>
            <person name="Sookrung N."/>
            <person name="Leung T.F."/>
            <person name="Tungtrongchitr A."/>
            <person name="Tsui S.K.W."/>
        </authorList>
    </citation>
    <scope>NUCLEOTIDE SEQUENCE [LARGE SCALE GENOMIC DNA]</scope>
    <source>
        <strain evidence="1">PWHHKU_190912</strain>
    </source>
</reference>
<gene>
    <name evidence="1" type="ORF">ANN_16027</name>
</gene>
<sequence length="91" mass="9918">MEGLCGGGNEPPGSLKAICKQLEVYGADCLDRSNISRWCRFFEEGRVNLIDEARSGRPLIAVTPANVRGIEAAVTHRTAQTLHRLSFTSSD</sequence>
<proteinExistence type="predicted"/>
<evidence type="ECO:0008006" key="3">
    <source>
        <dbReference type="Google" id="ProtNLM"/>
    </source>
</evidence>
<name>A0ABQ8SJ42_PERAM</name>
<accession>A0ABQ8SJ42</accession>
<organism evidence="1 2">
    <name type="scientific">Periplaneta americana</name>
    <name type="common">American cockroach</name>
    <name type="synonym">Blatta americana</name>
    <dbReference type="NCBI Taxonomy" id="6978"/>
    <lineage>
        <taxon>Eukaryota</taxon>
        <taxon>Metazoa</taxon>
        <taxon>Ecdysozoa</taxon>
        <taxon>Arthropoda</taxon>
        <taxon>Hexapoda</taxon>
        <taxon>Insecta</taxon>
        <taxon>Pterygota</taxon>
        <taxon>Neoptera</taxon>
        <taxon>Polyneoptera</taxon>
        <taxon>Dictyoptera</taxon>
        <taxon>Blattodea</taxon>
        <taxon>Blattoidea</taxon>
        <taxon>Blattidae</taxon>
        <taxon>Blattinae</taxon>
        <taxon>Periplaneta</taxon>
    </lineage>
</organism>
<keyword evidence="2" id="KW-1185">Reference proteome</keyword>
<protein>
    <recommendedName>
        <fullName evidence="3">Mos1 transposase HTH domain-containing protein</fullName>
    </recommendedName>
</protein>
<evidence type="ECO:0000313" key="1">
    <source>
        <dbReference type="EMBL" id="KAJ4433716.1"/>
    </source>
</evidence>